<dbReference type="STRING" id="81408.B4119_2493"/>
<dbReference type="RefSeq" id="WP_061579899.1">
    <property type="nucleotide sequence ID" value="NZ_LQYS01000095.1"/>
</dbReference>
<proteinExistence type="predicted"/>
<dbReference type="Proteomes" id="UP000075455">
    <property type="component" value="Unassembled WGS sequence"/>
</dbReference>
<comment type="caution">
    <text evidence="1">The sequence shown here is derived from an EMBL/GenBank/DDBJ whole genome shotgun (WGS) entry which is preliminary data.</text>
</comment>
<gene>
    <name evidence="1" type="ORF">B4119_2493</name>
</gene>
<dbReference type="AlphaFoldDB" id="A0A150LBL9"/>
<sequence>MTKKKKLERKIEKIVDKVLQDKFASVLHDISYRIGVLLETQKGMNRVHSHDLNLATHLLDGYVFTNNSPQAGYVAWTDVNIVYKGVTYTITNGNTNKKYIWWDFDATDNTKLQASDTKPTLTVDDVLIGINEGGTFHLTMAPGKMTPGGALLDGSVGSNELATGAVTTAKLADLAITSQKISDSAITETKIASNAITSVKIASNAVDSSKIADNAITQTKIANGAVVAGKLGSNAVTSSNIASGAVGSTQIADNAVTSTKIATNAISSTHIQSGAVGSSQLANGAVTGTKIAAGAIAEDKLNLATHFIF</sequence>
<dbReference type="EMBL" id="LQYS01000095">
    <property type="protein sequence ID" value="KYD09645.1"/>
    <property type="molecule type" value="Genomic_DNA"/>
</dbReference>
<organism evidence="1 2">
    <name type="scientific">Saccharococcus caldoxylosilyticus</name>
    <dbReference type="NCBI Taxonomy" id="81408"/>
    <lineage>
        <taxon>Bacteria</taxon>
        <taxon>Bacillati</taxon>
        <taxon>Bacillota</taxon>
        <taxon>Bacilli</taxon>
        <taxon>Bacillales</taxon>
        <taxon>Anoxybacillaceae</taxon>
        <taxon>Saccharococcus</taxon>
    </lineage>
</organism>
<protein>
    <submittedName>
        <fullName evidence="1">Uncharacterized protein</fullName>
    </submittedName>
</protein>
<evidence type="ECO:0000313" key="2">
    <source>
        <dbReference type="Proteomes" id="UP000075455"/>
    </source>
</evidence>
<accession>A0A150LBL9</accession>
<dbReference type="PATRIC" id="fig|81408.3.peg.393"/>
<reference evidence="1 2" key="1">
    <citation type="submission" date="2016-01" db="EMBL/GenBank/DDBJ databases">
        <title>Draft Genome Sequences of Seven Thermophilic Sporeformers Isolated from Foods.</title>
        <authorList>
            <person name="Berendsen E.M."/>
            <person name="Wells-Bennik M.H."/>
            <person name="Krawcyk A.O."/>
            <person name="De Jong A."/>
            <person name="Holsappel S."/>
            <person name="Eijlander R.T."/>
            <person name="Kuipers O.P."/>
        </authorList>
    </citation>
    <scope>NUCLEOTIDE SEQUENCE [LARGE SCALE GENOMIC DNA]</scope>
    <source>
        <strain evidence="1 2">B4119</strain>
    </source>
</reference>
<name>A0A150LBL9_9BACL</name>
<evidence type="ECO:0000313" key="1">
    <source>
        <dbReference type="EMBL" id="KYD09645.1"/>
    </source>
</evidence>